<dbReference type="Gene3D" id="2.60.40.1180">
    <property type="entry name" value="Golgi alpha-mannosidase II"/>
    <property type="match status" value="2"/>
</dbReference>
<evidence type="ECO:0000259" key="14">
    <source>
        <dbReference type="Pfam" id="PF21365"/>
    </source>
</evidence>
<comment type="similarity">
    <text evidence="3 10">Belongs to the glycosyl hydrolase 31 family.</text>
</comment>
<dbReference type="InterPro" id="IPR017853">
    <property type="entry name" value="GH"/>
</dbReference>
<feature type="domain" description="Glycosyl hydrolase family 31 C-terminal" evidence="14">
    <location>
        <begin position="656"/>
        <end position="743"/>
    </location>
</feature>
<evidence type="ECO:0000259" key="12">
    <source>
        <dbReference type="Pfam" id="PF01055"/>
    </source>
</evidence>
<dbReference type="Pfam" id="PF21365">
    <property type="entry name" value="Glyco_hydro_31_3rd"/>
    <property type="match status" value="1"/>
</dbReference>
<keyword evidence="8 10" id="KW-0326">Glycosidase</keyword>
<evidence type="ECO:0000313" key="16">
    <source>
        <dbReference type="Proteomes" id="UP000410492"/>
    </source>
</evidence>
<feature type="signal peptide" evidence="11">
    <location>
        <begin position="1"/>
        <end position="19"/>
    </location>
</feature>
<dbReference type="InterPro" id="IPR025887">
    <property type="entry name" value="Glyco_hydro_31_N_dom"/>
</dbReference>
<dbReference type="Gene3D" id="3.20.20.80">
    <property type="entry name" value="Glycosidases"/>
    <property type="match status" value="1"/>
</dbReference>
<dbReference type="InterPro" id="IPR000322">
    <property type="entry name" value="Glyco_hydro_31_TIM"/>
</dbReference>
<evidence type="ECO:0000313" key="15">
    <source>
        <dbReference type="EMBL" id="VEN33505.1"/>
    </source>
</evidence>
<dbReference type="Pfam" id="PF13802">
    <property type="entry name" value="Gal_mutarotas_2"/>
    <property type="match status" value="1"/>
</dbReference>
<dbReference type="OrthoDB" id="3237269at2759"/>
<dbReference type="Gene3D" id="2.60.40.1760">
    <property type="entry name" value="glycosyl hydrolase (family 31)"/>
    <property type="match status" value="1"/>
</dbReference>
<evidence type="ECO:0000256" key="7">
    <source>
        <dbReference type="ARBA" id="ARBA00023180"/>
    </source>
</evidence>
<dbReference type="PROSITE" id="PS00129">
    <property type="entry name" value="GLYCOSYL_HYDROL_F31_1"/>
    <property type="match status" value="1"/>
</dbReference>
<dbReference type="EMBL" id="CAACVG010000055">
    <property type="protein sequence ID" value="VEN33505.1"/>
    <property type="molecule type" value="Genomic_DNA"/>
</dbReference>
<evidence type="ECO:0000256" key="6">
    <source>
        <dbReference type="ARBA" id="ARBA00022824"/>
    </source>
</evidence>
<reference evidence="15 16" key="1">
    <citation type="submission" date="2019-01" db="EMBL/GenBank/DDBJ databases">
        <authorList>
            <person name="Sayadi A."/>
        </authorList>
    </citation>
    <scope>NUCLEOTIDE SEQUENCE [LARGE SCALE GENOMIC DNA]</scope>
</reference>
<organism evidence="15 16">
    <name type="scientific">Callosobruchus maculatus</name>
    <name type="common">Southern cowpea weevil</name>
    <name type="synonym">Pulse bruchid</name>
    <dbReference type="NCBI Taxonomy" id="64391"/>
    <lineage>
        <taxon>Eukaryota</taxon>
        <taxon>Metazoa</taxon>
        <taxon>Ecdysozoa</taxon>
        <taxon>Arthropoda</taxon>
        <taxon>Hexapoda</taxon>
        <taxon>Insecta</taxon>
        <taxon>Pterygota</taxon>
        <taxon>Neoptera</taxon>
        <taxon>Endopterygota</taxon>
        <taxon>Coleoptera</taxon>
        <taxon>Polyphaga</taxon>
        <taxon>Cucujiformia</taxon>
        <taxon>Chrysomeloidea</taxon>
        <taxon>Chrysomelidae</taxon>
        <taxon>Bruchinae</taxon>
        <taxon>Bruchini</taxon>
        <taxon>Callosobruchus</taxon>
    </lineage>
</organism>
<dbReference type="SUPFAM" id="SSF51011">
    <property type="entry name" value="Glycosyl hydrolase domain"/>
    <property type="match status" value="1"/>
</dbReference>
<dbReference type="Pfam" id="PF01055">
    <property type="entry name" value="Glyco_hydro_31_2nd"/>
    <property type="match status" value="1"/>
</dbReference>
<evidence type="ECO:0000256" key="1">
    <source>
        <dbReference type="ARBA" id="ARBA00004240"/>
    </source>
</evidence>
<name>A0A653BES3_CALMS</name>
<dbReference type="GO" id="GO:0006491">
    <property type="term" value="P:N-glycan processing"/>
    <property type="evidence" value="ECO:0007669"/>
    <property type="project" value="TreeGrafter"/>
</dbReference>
<dbReference type="PANTHER" id="PTHR22762:SF54">
    <property type="entry name" value="BCDNA.GH04962"/>
    <property type="match status" value="1"/>
</dbReference>
<evidence type="ECO:0000259" key="13">
    <source>
        <dbReference type="Pfam" id="PF13802"/>
    </source>
</evidence>
<dbReference type="GO" id="GO:0090599">
    <property type="term" value="F:alpha-glucosidase activity"/>
    <property type="evidence" value="ECO:0007669"/>
    <property type="project" value="TreeGrafter"/>
</dbReference>
<comment type="pathway">
    <text evidence="2">Glycan metabolism; N-glycan metabolism.</text>
</comment>
<sequence>MLLRSTLFILVTLVTILQAEDPPKYKTCAETSFCKTLRGQIPTDDLKLILDSFPNNAANQDSAVVKLKSSGGIACTLNIELLKNNLVRVKLIDGQYRYEIPEGIVLERKNQEIIKLNNSNDGTILTVVPYKKEDGQQQVIFNKNDSTLSFYYGEVPKVVVDISKIYLQKKAGNEEFAFNVSFKGAKQLYGLHHHAYNLELTDTVQKKDDKYIGEPFRLRNTDKVNFKADSTESLYGSVPVLYGYSPNSTSGIFVHNAAEQWVDLSKEAADPSAQFMVYSGSMDLFVLLGPHIEDVVQQFTYLTGKAHMPQIWTLGYHQCRWSYDTEDKVLDVMKNMKNNSFPMDAIWLDIDYTKEYEYFTWDTTKFPTAGNMLKTLGENHKKLVAIIDPHIKFDTTYPVYQGAKTNKYFVQNSDGTDYVGVSWPGKSSWIDFLNEDASKYYAAFYSDSNFHQNQTKILAGIWNDMNEPSVENRQDNEMSMPYELIHKYKSVIGLIDVKHGDIHNIYGLLHTMSTHQGLMARDNNGRRPFILTRSHFAGSQRYAAMWTGDNTPDWAHLKSSYSECMLSNLVGHVFCGADIPGFFEIEKKPTEVFVYRAYQAGIWLPFFRGHASKYAENREPYRYNETTQGLIRSAIRMRYRHIPTWYQLFYEHTQTGAPVIRPLFYNFSGEIGYNDHIMLGDNILARPVFEPDVKEVNVHLPGKGLYWYRIDGKSVKAYEGGTDTKINVENGESPVFYRGGSIIVTRDRDVMSTEEGSTLPLTVYVNLDKNFEAAGRLYNDDGYSFDYKQKKFLYAHLMFDEKKMLQVEPIGDQNHEDLTVVVEKVVVNDWAVLKDVSTHHTSDEDGNLFSNVDVVKALRSNGNKVLYKLRR</sequence>
<dbReference type="CDD" id="cd14752">
    <property type="entry name" value="GH31_N"/>
    <property type="match status" value="1"/>
</dbReference>
<dbReference type="AlphaFoldDB" id="A0A653BES3"/>
<feature type="domain" description="Glycoside hydrolase family 31 N-terminal" evidence="13">
    <location>
        <begin position="76"/>
        <end position="263"/>
    </location>
</feature>
<evidence type="ECO:0000256" key="10">
    <source>
        <dbReference type="RuleBase" id="RU361185"/>
    </source>
</evidence>
<dbReference type="SUPFAM" id="SSF51445">
    <property type="entry name" value="(Trans)glycosidases"/>
    <property type="match status" value="1"/>
</dbReference>
<dbReference type="GO" id="GO:0005975">
    <property type="term" value="P:carbohydrate metabolic process"/>
    <property type="evidence" value="ECO:0007669"/>
    <property type="project" value="InterPro"/>
</dbReference>
<evidence type="ECO:0000256" key="4">
    <source>
        <dbReference type="ARBA" id="ARBA00022729"/>
    </source>
</evidence>
<dbReference type="Proteomes" id="UP000410492">
    <property type="component" value="Unassembled WGS sequence"/>
</dbReference>
<evidence type="ECO:0000256" key="8">
    <source>
        <dbReference type="ARBA" id="ARBA00023295"/>
    </source>
</evidence>
<feature type="domain" description="Glycoside hydrolase family 31 TIM barrel" evidence="12">
    <location>
        <begin position="307"/>
        <end position="648"/>
    </location>
</feature>
<protein>
    <recommendedName>
        <fullName evidence="9">Glucosidase II subunit alpha</fullName>
    </recommendedName>
</protein>
<keyword evidence="16" id="KW-1185">Reference proteome</keyword>
<accession>A0A653BES3</accession>
<keyword evidence="6" id="KW-0256">Endoplasmic reticulum</keyword>
<dbReference type="CDD" id="cd06603">
    <property type="entry name" value="GH31_GANC_GANAB_alpha"/>
    <property type="match status" value="1"/>
</dbReference>
<dbReference type="InterPro" id="IPR048395">
    <property type="entry name" value="Glyco_hydro_31_C"/>
</dbReference>
<keyword evidence="7" id="KW-0325">Glycoprotein</keyword>
<dbReference type="SUPFAM" id="SSF74650">
    <property type="entry name" value="Galactose mutarotase-like"/>
    <property type="match status" value="1"/>
</dbReference>
<comment type="subcellular location">
    <subcellularLocation>
        <location evidence="1">Endoplasmic reticulum</location>
    </subcellularLocation>
</comment>
<evidence type="ECO:0000256" key="2">
    <source>
        <dbReference type="ARBA" id="ARBA00004833"/>
    </source>
</evidence>
<dbReference type="InterPro" id="IPR030458">
    <property type="entry name" value="Glyco_hydro_31_AS"/>
</dbReference>
<proteinExistence type="inferred from homology"/>
<dbReference type="InterPro" id="IPR013780">
    <property type="entry name" value="Glyco_hydro_b"/>
</dbReference>
<feature type="chain" id="PRO_5025013340" description="Glucosidase II subunit alpha" evidence="11">
    <location>
        <begin position="20"/>
        <end position="871"/>
    </location>
</feature>
<keyword evidence="4 11" id="KW-0732">Signal</keyword>
<dbReference type="GO" id="GO:0005783">
    <property type="term" value="C:endoplasmic reticulum"/>
    <property type="evidence" value="ECO:0007669"/>
    <property type="project" value="UniProtKB-SubCell"/>
</dbReference>
<gene>
    <name evidence="15" type="ORF">CALMAC_LOCUS37</name>
</gene>
<dbReference type="GO" id="GO:0030246">
    <property type="term" value="F:carbohydrate binding"/>
    <property type="evidence" value="ECO:0007669"/>
    <property type="project" value="InterPro"/>
</dbReference>
<evidence type="ECO:0000256" key="11">
    <source>
        <dbReference type="SAM" id="SignalP"/>
    </source>
</evidence>
<dbReference type="InterPro" id="IPR011013">
    <property type="entry name" value="Gal_mutarotase_sf_dom"/>
</dbReference>
<evidence type="ECO:0000256" key="3">
    <source>
        <dbReference type="ARBA" id="ARBA00007806"/>
    </source>
</evidence>
<evidence type="ECO:0000256" key="9">
    <source>
        <dbReference type="ARBA" id="ARBA00042895"/>
    </source>
</evidence>
<keyword evidence="5 10" id="KW-0378">Hydrolase</keyword>
<dbReference type="PANTHER" id="PTHR22762">
    <property type="entry name" value="ALPHA-GLUCOSIDASE"/>
    <property type="match status" value="1"/>
</dbReference>
<evidence type="ECO:0000256" key="5">
    <source>
        <dbReference type="ARBA" id="ARBA00022801"/>
    </source>
</evidence>